<feature type="compositionally biased region" description="Polar residues" evidence="1">
    <location>
        <begin position="181"/>
        <end position="198"/>
    </location>
</feature>
<dbReference type="EMBL" id="LS974622">
    <property type="protein sequence ID" value="CAG7871617.1"/>
    <property type="molecule type" value="Genomic_DNA"/>
</dbReference>
<evidence type="ECO:0000313" key="3">
    <source>
        <dbReference type="Proteomes" id="UP000694005"/>
    </source>
</evidence>
<evidence type="ECO:0000313" key="2">
    <source>
        <dbReference type="EMBL" id="CAG7871617.1"/>
    </source>
</evidence>
<proteinExistence type="predicted"/>
<dbReference type="PANTHER" id="PTHR33325">
    <property type="entry name" value="ZINC FINGER, CCHC-TYPE-RELATED"/>
    <property type="match status" value="1"/>
</dbReference>
<protein>
    <submittedName>
        <fullName evidence="2">Uncharacterized protein</fullName>
    </submittedName>
</protein>
<evidence type="ECO:0000256" key="1">
    <source>
        <dbReference type="SAM" id="MobiDB-lite"/>
    </source>
</evidence>
<reference evidence="2 3" key="1">
    <citation type="submission" date="2021-07" db="EMBL/GenBank/DDBJ databases">
        <authorList>
            <consortium name="Genoscope - CEA"/>
            <person name="William W."/>
        </authorList>
    </citation>
    <scope>NUCLEOTIDE SEQUENCE [LARGE SCALE GENOMIC DNA]</scope>
</reference>
<organism evidence="2 3">
    <name type="scientific">Brassica campestris</name>
    <name type="common">Field mustard</name>
    <dbReference type="NCBI Taxonomy" id="3711"/>
    <lineage>
        <taxon>Eukaryota</taxon>
        <taxon>Viridiplantae</taxon>
        <taxon>Streptophyta</taxon>
        <taxon>Embryophyta</taxon>
        <taxon>Tracheophyta</taxon>
        <taxon>Spermatophyta</taxon>
        <taxon>Magnoliopsida</taxon>
        <taxon>eudicotyledons</taxon>
        <taxon>Gunneridae</taxon>
        <taxon>Pentapetalae</taxon>
        <taxon>rosids</taxon>
        <taxon>malvids</taxon>
        <taxon>Brassicales</taxon>
        <taxon>Brassicaceae</taxon>
        <taxon>Brassiceae</taxon>
        <taxon>Brassica</taxon>
    </lineage>
</organism>
<feature type="compositionally biased region" description="Low complexity" evidence="1">
    <location>
        <begin position="199"/>
        <end position="208"/>
    </location>
</feature>
<accession>A0A8D9DCV1</accession>
<dbReference type="Proteomes" id="UP000694005">
    <property type="component" value="Chromosome A06"/>
</dbReference>
<feature type="region of interest" description="Disordered" evidence="1">
    <location>
        <begin position="156"/>
        <end position="246"/>
    </location>
</feature>
<dbReference type="Gramene" id="A06p38570.2_BraZ1">
    <property type="protein sequence ID" value="A06p38570.2_BraZ1.CDS"/>
    <property type="gene ID" value="A06g38570.2_BraZ1"/>
</dbReference>
<gene>
    <name evidence="2" type="ORF">BRAPAZ1V2_A06P38570.2</name>
</gene>
<dbReference type="AlphaFoldDB" id="A0A8D9DCV1"/>
<sequence length="246" mass="27934">MTLDYKPSEEFEVSKLQSLLDFDVTTGAKELWLIQCPTSHVYKDNYKAIVVIRHHLAEGLKDQYLTIENPLELWTELKTRFNHQKTVILPKALYDWRNLRVQDYKSVEEYNSALFKIVSKLKLCDMALKISRRVSLVRFPKLEVLLETMKGKTKRKLAGAAVTSSSVRNSNPAQSCRRKSGQSSLRHSTSNSQKSVFPSSSTKTLMSSSKRKHSEPSSSKHHSSATTVPGSSDRSDKSKKKVKTEN</sequence>
<dbReference type="PANTHER" id="PTHR33325:SF11">
    <property type="entry name" value="COLD SHOCK DOMAIN-CONTAINING PROTEIN 4-LIKE"/>
    <property type="match status" value="1"/>
</dbReference>
<feature type="compositionally biased region" description="Basic residues" evidence="1">
    <location>
        <begin position="237"/>
        <end position="246"/>
    </location>
</feature>
<name>A0A8D9DCV1_BRACM</name>
<feature type="compositionally biased region" description="Polar residues" evidence="1">
    <location>
        <begin position="162"/>
        <end position="174"/>
    </location>
</feature>
<feature type="compositionally biased region" description="Basic residues" evidence="1">
    <location>
        <begin position="209"/>
        <end position="223"/>
    </location>
</feature>